<protein>
    <recommendedName>
        <fullName evidence="4">DUF4251 domain-containing protein</fullName>
    </recommendedName>
</protein>
<evidence type="ECO:0008006" key="4">
    <source>
        <dbReference type="Google" id="ProtNLM"/>
    </source>
</evidence>
<gene>
    <name evidence="2" type="ORF">SAMN05421768_1049</name>
</gene>
<evidence type="ECO:0000313" key="2">
    <source>
        <dbReference type="EMBL" id="SIS34511.1"/>
    </source>
</evidence>
<reference evidence="2 3" key="1">
    <citation type="submission" date="2017-01" db="EMBL/GenBank/DDBJ databases">
        <authorList>
            <person name="Mah S.A."/>
            <person name="Swanson W.J."/>
            <person name="Moy G.W."/>
            <person name="Vacquier V.D."/>
        </authorList>
    </citation>
    <scope>NUCLEOTIDE SEQUENCE [LARGE SCALE GENOMIC DNA]</scope>
    <source>
        <strain evidence="2 3">DSM 16927</strain>
    </source>
</reference>
<evidence type="ECO:0000313" key="3">
    <source>
        <dbReference type="Proteomes" id="UP000186106"/>
    </source>
</evidence>
<dbReference type="Proteomes" id="UP000186106">
    <property type="component" value="Unassembled WGS sequence"/>
</dbReference>
<feature type="signal peptide" evidence="1">
    <location>
        <begin position="1"/>
        <end position="18"/>
    </location>
</feature>
<dbReference type="STRING" id="112234.SAMN05421768_1049"/>
<name>A0A1N7IBQ9_9FLAO</name>
<accession>A0A1N7IBQ9</accession>
<organism evidence="2 3">
    <name type="scientific">Chryseobacterium joostei</name>
    <dbReference type="NCBI Taxonomy" id="112234"/>
    <lineage>
        <taxon>Bacteria</taxon>
        <taxon>Pseudomonadati</taxon>
        <taxon>Bacteroidota</taxon>
        <taxon>Flavobacteriia</taxon>
        <taxon>Flavobacteriales</taxon>
        <taxon>Weeksellaceae</taxon>
        <taxon>Chryseobacterium group</taxon>
        <taxon>Chryseobacterium</taxon>
    </lineage>
</organism>
<dbReference type="EMBL" id="FTNZ01000004">
    <property type="protein sequence ID" value="SIS34511.1"/>
    <property type="molecule type" value="Genomic_DNA"/>
</dbReference>
<sequence>MKQFILVFLVLFAIKTQAQQDSPEFRAKIRAMSAKMQKQQSKPQGKTIGKISYTVNGKTYTETKEVSTVIINGQIGDIANDRHNVSIGDGTPHSFKVGQAYPCKSLTLMVDGLQYSRRSKDNVATITYYDGKTVKGKFSGTVYNEKTKKTLSVSGTFETNNVTVL</sequence>
<keyword evidence="1" id="KW-0732">Signal</keyword>
<dbReference type="AlphaFoldDB" id="A0A1N7IBQ9"/>
<feature type="chain" id="PRO_5012275315" description="DUF4251 domain-containing protein" evidence="1">
    <location>
        <begin position="19"/>
        <end position="165"/>
    </location>
</feature>
<evidence type="ECO:0000256" key="1">
    <source>
        <dbReference type="SAM" id="SignalP"/>
    </source>
</evidence>
<proteinExistence type="predicted"/>